<comment type="caution">
    <text evidence="2">The sequence shown here is derived from an EMBL/GenBank/DDBJ whole genome shotgun (WGS) entry which is preliminary data.</text>
</comment>
<feature type="region of interest" description="Disordered" evidence="1">
    <location>
        <begin position="31"/>
        <end position="58"/>
    </location>
</feature>
<proteinExistence type="predicted"/>
<protein>
    <submittedName>
        <fullName evidence="2">Uncharacterized protein</fullName>
    </submittedName>
</protein>
<dbReference type="EMBL" id="BAABME010006503">
    <property type="protein sequence ID" value="GAA0168528.1"/>
    <property type="molecule type" value="Genomic_DNA"/>
</dbReference>
<evidence type="ECO:0000256" key="1">
    <source>
        <dbReference type="SAM" id="MobiDB-lite"/>
    </source>
</evidence>
<keyword evidence="3" id="KW-1185">Reference proteome</keyword>
<organism evidence="2 3">
    <name type="scientific">Lithospermum erythrorhizon</name>
    <name type="common">Purple gromwell</name>
    <name type="synonym">Lithospermum officinale var. erythrorhizon</name>
    <dbReference type="NCBI Taxonomy" id="34254"/>
    <lineage>
        <taxon>Eukaryota</taxon>
        <taxon>Viridiplantae</taxon>
        <taxon>Streptophyta</taxon>
        <taxon>Embryophyta</taxon>
        <taxon>Tracheophyta</taxon>
        <taxon>Spermatophyta</taxon>
        <taxon>Magnoliopsida</taxon>
        <taxon>eudicotyledons</taxon>
        <taxon>Gunneridae</taxon>
        <taxon>Pentapetalae</taxon>
        <taxon>asterids</taxon>
        <taxon>lamiids</taxon>
        <taxon>Boraginales</taxon>
        <taxon>Boraginaceae</taxon>
        <taxon>Boraginoideae</taxon>
        <taxon>Lithospermeae</taxon>
        <taxon>Lithospermum</taxon>
    </lineage>
</organism>
<name>A0AAV3R0V9_LITER</name>
<sequence length="140" mass="15697">MGNQELNHGVGIYDQATTVLVDQQTHRRAQDWARVTSDSFSPHGDEGESLPEDAVNAPPDLEEDVKITVDEIKEVNLGTDDEPRPTYISALLTPEEEAEYVTLLKDFKDIFSWIYKEMPGLDPNVAVHHLAIKESVKPVK</sequence>
<dbReference type="AlphaFoldDB" id="A0AAV3R0V9"/>
<dbReference type="Proteomes" id="UP001454036">
    <property type="component" value="Unassembled WGS sequence"/>
</dbReference>
<evidence type="ECO:0000313" key="3">
    <source>
        <dbReference type="Proteomes" id="UP001454036"/>
    </source>
</evidence>
<reference evidence="2 3" key="1">
    <citation type="submission" date="2024-01" db="EMBL/GenBank/DDBJ databases">
        <title>The complete chloroplast genome sequence of Lithospermum erythrorhizon: insights into the phylogenetic relationship among Boraginaceae species and the maternal lineages of purple gromwells.</title>
        <authorList>
            <person name="Okada T."/>
            <person name="Watanabe K."/>
        </authorList>
    </citation>
    <scope>NUCLEOTIDE SEQUENCE [LARGE SCALE GENOMIC DNA]</scope>
</reference>
<accession>A0AAV3R0V9</accession>
<gene>
    <name evidence="2" type="ORF">LIER_23228</name>
</gene>
<evidence type="ECO:0000313" key="2">
    <source>
        <dbReference type="EMBL" id="GAA0168528.1"/>
    </source>
</evidence>